<dbReference type="AlphaFoldDB" id="A0A5C5G4J3"/>
<feature type="compositionally biased region" description="Low complexity" evidence="1">
    <location>
        <begin position="60"/>
        <end position="90"/>
    </location>
</feature>
<gene>
    <name evidence="4" type="ORF">DMC30DRAFT_33883</name>
</gene>
<evidence type="ECO:0000256" key="3">
    <source>
        <dbReference type="SAM" id="SignalP"/>
    </source>
</evidence>
<evidence type="ECO:0000313" key="5">
    <source>
        <dbReference type="Proteomes" id="UP000311382"/>
    </source>
</evidence>
<comment type="caution">
    <text evidence="4">The sequence shown here is derived from an EMBL/GenBank/DDBJ whole genome shotgun (WGS) entry which is preliminary data.</text>
</comment>
<evidence type="ECO:0000256" key="2">
    <source>
        <dbReference type="SAM" id="Phobius"/>
    </source>
</evidence>
<feature type="transmembrane region" description="Helical" evidence="2">
    <location>
        <begin position="151"/>
        <end position="172"/>
    </location>
</feature>
<feature type="signal peptide" evidence="3">
    <location>
        <begin position="1"/>
        <end position="24"/>
    </location>
</feature>
<dbReference type="Proteomes" id="UP000311382">
    <property type="component" value="Unassembled WGS sequence"/>
</dbReference>
<name>A0A5C5G4J3_9BASI</name>
<evidence type="ECO:0000256" key="1">
    <source>
        <dbReference type="SAM" id="MobiDB-lite"/>
    </source>
</evidence>
<accession>A0A5C5G4J3</accession>
<feature type="region of interest" description="Disordered" evidence="1">
    <location>
        <begin position="36"/>
        <end position="116"/>
    </location>
</feature>
<keyword evidence="3" id="KW-0732">Signal</keyword>
<keyword evidence="2" id="KW-0472">Membrane</keyword>
<keyword evidence="2" id="KW-1133">Transmembrane helix</keyword>
<keyword evidence="5" id="KW-1185">Reference proteome</keyword>
<proteinExistence type="predicted"/>
<feature type="chain" id="PRO_5023018347" evidence="3">
    <location>
        <begin position="25"/>
        <end position="225"/>
    </location>
</feature>
<dbReference type="EMBL" id="SOZI01000012">
    <property type="protein sequence ID" value="TNY23399.1"/>
    <property type="molecule type" value="Genomic_DNA"/>
</dbReference>
<keyword evidence="2" id="KW-0812">Transmembrane</keyword>
<dbReference type="OrthoDB" id="2527297at2759"/>
<evidence type="ECO:0000313" key="4">
    <source>
        <dbReference type="EMBL" id="TNY23399.1"/>
    </source>
</evidence>
<sequence length="225" mass="24520">MRRPSWHWGLLCFSPSSLLRFTRLVVCASSARLARKVPRPARPSAAAPLPVPTVPRLDKTPWSAVTSSPSSAPSTAPTRTRSTRACASAPPRTRSRSVSASGRTSRPCRTLCSSSSPQTREASVCRPLVRRLVSSPPRAQALTPPRQAESMWLGLSISFSFLFACYMQLYYVRRSLPFTSCALADTAHRNQQGSVTLHHTVIITLLSHLPYISTLAGMNTLTSCA</sequence>
<organism evidence="4 5">
    <name type="scientific">Rhodotorula diobovata</name>
    <dbReference type="NCBI Taxonomy" id="5288"/>
    <lineage>
        <taxon>Eukaryota</taxon>
        <taxon>Fungi</taxon>
        <taxon>Dikarya</taxon>
        <taxon>Basidiomycota</taxon>
        <taxon>Pucciniomycotina</taxon>
        <taxon>Microbotryomycetes</taxon>
        <taxon>Sporidiobolales</taxon>
        <taxon>Sporidiobolaceae</taxon>
        <taxon>Rhodotorula</taxon>
    </lineage>
</organism>
<reference evidence="4 5" key="1">
    <citation type="submission" date="2019-03" db="EMBL/GenBank/DDBJ databases">
        <title>Rhodosporidium diobovatum UCD-FST 08-225 genome sequencing, assembly, and annotation.</title>
        <authorList>
            <person name="Fakankun I.U."/>
            <person name="Fristensky B."/>
            <person name="Levin D.B."/>
        </authorList>
    </citation>
    <scope>NUCLEOTIDE SEQUENCE [LARGE SCALE GENOMIC DNA]</scope>
    <source>
        <strain evidence="4 5">UCD-FST 08-225</strain>
    </source>
</reference>
<protein>
    <submittedName>
        <fullName evidence="4">Uncharacterized protein</fullName>
    </submittedName>
</protein>